<reference evidence="3" key="3">
    <citation type="submission" date="2016-02" db="EMBL/GenBank/DDBJ databases">
        <title>Resequencing and annotation of the Colletotrichum higginsianum genome.</title>
        <authorList>
            <person name="O'Connell R."/>
            <person name="Zambounis A."/>
            <person name="Thon M."/>
            <person name="Dallery J.-F."/>
        </authorList>
    </citation>
    <scope>NUCLEOTIDE SEQUENCE [LARGE SCALE GENOMIC DNA]</scope>
    <source>
        <strain evidence="3">IMI 349063</strain>
    </source>
</reference>
<reference evidence="2" key="1">
    <citation type="submission" date="2011-12" db="EMBL/GenBank/DDBJ databases">
        <title>The genome sequence of Colletotrichum higginsianum IMI 34906.</title>
        <authorList>
            <person name="Ma L.-J."/>
            <person name="O'Connell R."/>
            <person name="van Themaat E.V.L."/>
            <person name="Stueber K."/>
            <person name="Young S.K."/>
            <person name="Zeng Q."/>
            <person name="Gargeya S."/>
            <person name="Fitzgerald M."/>
            <person name="Haas B."/>
            <person name="Abouelleil A."/>
            <person name="Alvarado L."/>
            <person name="Arachchi H.M."/>
            <person name="Berlin A."/>
            <person name="Chapman S.B."/>
            <person name="Gearin G."/>
            <person name="Goldberg J."/>
            <person name="Griggs A."/>
            <person name="Gujja S."/>
            <person name="Hansen M."/>
            <person name="Heiman D."/>
            <person name="Howarth C."/>
            <person name="Larimer J."/>
            <person name="Lui A."/>
            <person name="MacDonald P.J.P."/>
            <person name="McCowen C."/>
            <person name="Montmayeur A."/>
            <person name="Murphy C."/>
            <person name="Neiman D."/>
            <person name="Pearson M."/>
            <person name="Priest M."/>
            <person name="Roberts A."/>
            <person name="Saif S."/>
            <person name="Shea T."/>
            <person name="Sisk P."/>
            <person name="Stolte C."/>
            <person name="Sykes S."/>
            <person name="Wortman J."/>
            <person name="Nusbaum C."/>
            <person name="Birren B."/>
        </authorList>
    </citation>
    <scope>NUCLEOTIDE SEQUENCE [LARGE SCALE GENOMIC DNA]</scope>
    <source>
        <strain evidence="2">IMI 349063</strain>
    </source>
</reference>
<dbReference type="Proteomes" id="UP000007174">
    <property type="component" value="Unassembled WGS sequence"/>
</dbReference>
<dbReference type="RefSeq" id="XP_018162375.1">
    <property type="nucleotide sequence ID" value="XM_018297559.1"/>
</dbReference>
<reference evidence="4" key="2">
    <citation type="journal article" date="2012" name="Nat. Genet.">
        <title>Lifestyle transitions in plant pathogenic Colletotrichum fungi deciphered by genome and transcriptome analyses.</title>
        <authorList>
            <person name="O'Connell R.J."/>
            <person name="Thon M.R."/>
            <person name="Hacquard S."/>
            <person name="Amyotte S.G."/>
            <person name="Kleemann J."/>
            <person name="Torres M.F."/>
            <person name="Damm U."/>
            <person name="Buiate E.A."/>
            <person name="Epstein L."/>
            <person name="Alkan N."/>
            <person name="Altmueller J."/>
            <person name="Alvarado-Balderrama L."/>
            <person name="Bauser C.A."/>
            <person name="Becker C."/>
            <person name="Birren B.W."/>
            <person name="Chen Z."/>
            <person name="Choi J."/>
            <person name="Crouch J.A."/>
            <person name="Duvick J.P."/>
            <person name="Farman M.A."/>
            <person name="Gan P."/>
            <person name="Heiman D."/>
            <person name="Henrissat B."/>
            <person name="Howard R.J."/>
            <person name="Kabbage M."/>
            <person name="Koch C."/>
            <person name="Kracher B."/>
            <person name="Kubo Y."/>
            <person name="Law A.D."/>
            <person name="Lebrun M.-H."/>
            <person name="Lee Y.-H."/>
            <person name="Miyara I."/>
            <person name="Moore N."/>
            <person name="Neumann U."/>
            <person name="Nordstroem K."/>
            <person name="Panaccione D.G."/>
            <person name="Panstruga R."/>
            <person name="Place M."/>
            <person name="Proctor R.H."/>
            <person name="Prusky D."/>
            <person name="Rech G."/>
            <person name="Reinhardt R."/>
            <person name="Rollins J.A."/>
            <person name="Rounsley S."/>
            <person name="Schardl C.L."/>
            <person name="Schwartz D.C."/>
            <person name="Shenoy N."/>
            <person name="Shirasu K."/>
            <person name="Sikhakolli U.R."/>
            <person name="Stueber K."/>
            <person name="Sukno S.A."/>
            <person name="Sweigard J.A."/>
            <person name="Takano Y."/>
            <person name="Takahara H."/>
            <person name="Trail F."/>
            <person name="van der Does H.C."/>
            <person name="Voll L.M."/>
            <person name="Will I."/>
            <person name="Young S."/>
            <person name="Zeng Q."/>
            <person name="Zhang J."/>
            <person name="Zhou S."/>
            <person name="Dickman M.B."/>
            <person name="Schulze-Lefert P."/>
            <person name="Ver Loren van Themaat E."/>
            <person name="Ma L.-J."/>
            <person name="Vaillancourt L.J."/>
        </authorList>
    </citation>
    <scope>NUCLEOTIDE SEQUENCE [LARGE SCALE GENOMIC DNA]</scope>
    <source>
        <strain evidence="4">IMI 349063</strain>
    </source>
</reference>
<feature type="compositionally biased region" description="Basic and acidic residues" evidence="1">
    <location>
        <begin position="61"/>
        <end position="70"/>
    </location>
</feature>
<evidence type="ECO:0000313" key="4">
    <source>
        <dbReference type="Proteomes" id="UP000007174"/>
    </source>
</evidence>
<dbReference type="VEuPathDB" id="FungiDB:CH63R_02584"/>
<dbReference type="KEGG" id="chig:CH63R_02584"/>
<dbReference type="EMBL" id="LTAN01000002">
    <property type="protein sequence ID" value="OBR13858.1"/>
    <property type="molecule type" value="Genomic_DNA"/>
</dbReference>
<reference evidence="5" key="4">
    <citation type="journal article" date="2017" name="BMC Genomics">
        <title>Gapless genome assembly of Colletotrichum higginsianum reveals chromosome structure and association of transposable elements with secondary metabolite gene clusters.</title>
        <authorList>
            <person name="Dallery J.-F."/>
            <person name="Lapalu N."/>
            <person name="Zampounis A."/>
            <person name="Pigne S."/>
            <person name="Luyten I."/>
            <person name="Amselem J."/>
            <person name="Wittenberg A.H.J."/>
            <person name="Zhou S."/>
            <person name="de Queiroz M.V."/>
            <person name="Robin G.P."/>
            <person name="Auger A."/>
            <person name="Hainaut M."/>
            <person name="Henrissat B."/>
            <person name="Kim K.-T."/>
            <person name="Lee Y.-H."/>
            <person name="Lespinet O."/>
            <person name="Schwartz D.C."/>
            <person name="Thon M.R."/>
            <person name="O'Connell R.J."/>
        </authorList>
    </citation>
    <scope>NUCLEOTIDE SEQUENCE [LARGE SCALE GENOMIC DNA]</scope>
    <source>
        <strain evidence="5">IMI 349063</strain>
    </source>
</reference>
<keyword evidence="5" id="KW-1185">Reference proteome</keyword>
<protein>
    <submittedName>
        <fullName evidence="2">Uncharacterized protein</fullName>
    </submittedName>
</protein>
<evidence type="ECO:0000313" key="3">
    <source>
        <dbReference type="EMBL" id="OBR13858.1"/>
    </source>
</evidence>
<sequence length="83" mass="9225">MLRTLGNGHTAGPPPFPSVCFLSLKLEDNPTENKSLPSVPRLRSKRRRRDTSKQCNGCRKLGNDARETARARHKQIVANSSPT</sequence>
<organism evidence="2 4">
    <name type="scientific">Colletotrichum higginsianum (strain IMI 349063)</name>
    <name type="common">Crucifer anthracnose fungus</name>
    <dbReference type="NCBI Taxonomy" id="759273"/>
    <lineage>
        <taxon>Eukaryota</taxon>
        <taxon>Fungi</taxon>
        <taxon>Dikarya</taxon>
        <taxon>Ascomycota</taxon>
        <taxon>Pezizomycotina</taxon>
        <taxon>Sordariomycetes</taxon>
        <taxon>Hypocreomycetidae</taxon>
        <taxon>Glomerellales</taxon>
        <taxon>Glomerellaceae</taxon>
        <taxon>Colletotrichum</taxon>
        <taxon>Colletotrichum destructivum species complex</taxon>
    </lineage>
</organism>
<evidence type="ECO:0000313" key="2">
    <source>
        <dbReference type="EMBL" id="CCF36238.1"/>
    </source>
</evidence>
<dbReference type="EMBL" id="CACQ02001893">
    <property type="protein sequence ID" value="CCF36238.1"/>
    <property type="molecule type" value="Genomic_DNA"/>
</dbReference>
<evidence type="ECO:0000256" key="1">
    <source>
        <dbReference type="SAM" id="MobiDB-lite"/>
    </source>
</evidence>
<dbReference type="AlphaFoldDB" id="H1V7N6"/>
<dbReference type="Proteomes" id="UP000092177">
    <property type="component" value="Chromosome 2"/>
</dbReference>
<dbReference type="HOGENOM" id="CLU_2542455_0_0_1"/>
<feature type="region of interest" description="Disordered" evidence="1">
    <location>
        <begin position="30"/>
        <end position="83"/>
    </location>
</feature>
<gene>
    <name evidence="2" type="ORF">CH063_07852</name>
    <name evidence="3" type="ORF">CH63R_02584</name>
</gene>
<dbReference type="GeneID" id="28861666"/>
<evidence type="ECO:0000313" key="5">
    <source>
        <dbReference type="Proteomes" id="UP000092177"/>
    </source>
</evidence>
<proteinExistence type="predicted"/>
<name>H1V7N6_COLHI</name>
<accession>H1V7N6</accession>